<feature type="compositionally biased region" description="Pro residues" evidence="6">
    <location>
        <begin position="207"/>
        <end position="241"/>
    </location>
</feature>
<evidence type="ECO:0000256" key="3">
    <source>
        <dbReference type="ARBA" id="ARBA00023242"/>
    </source>
</evidence>
<sequence length="593" mass="63646">MLCQVLTGQEGINGHRAAMRHIHVELTRGSKEELAPVELPSHEGDLSPPVAPSQGPDPGVMVGVSRHFGQEQLRLQKVYQLSIFSQLGGFSTSDPPRTCEAQPGQDPRMARPGVKRGLEEPKLSHKWPHLAGDTYRDGDALEEGVLCGPGPGVGVGMGVGQVFSCIMVDHRDSGGDLSPRSPPPEPLSPGHTPARRPAQHNHDRPVPDPWAPLSPKSPPMVEPHSPPGPRSPLPSTEPPSDPGGSGEGCSSGSSSVQRQPNSCYDEGSLSPHYLLTTDPQGPGEGKECGAELESSPPHPSTTASINELASLEKTPSTSGFRGVPSVPGPAKKKLLSSSDTAESCSEDEGPSTSKRSRLALLAPGLGLASCRGTDAKAAPFWNHLLPNAQGRDHVKESILKGRFSPSGRIEGFTAEIGASGSYCPQHATLPVHVTYYDISEHSAPSPFLGVISLEPLGKKGYSVPKAGTIQVTLFNPNKTVVKMFLVTYNFGDMPVNHMTFLRHRIFLVPVEEAGPDGKGEGPTEPRVMPTERKKILCYLIHLRFQSSKSGKIYLHNDIRLLFSRKSIEVDTGIPYELKSFTEVPRNPKYSPRL</sequence>
<dbReference type="PANTHER" id="PTHR13199">
    <property type="entry name" value="GH03947P"/>
    <property type="match status" value="1"/>
</dbReference>
<evidence type="ECO:0000313" key="9">
    <source>
        <dbReference type="RefSeq" id="XP_045562779.1"/>
    </source>
</evidence>
<evidence type="ECO:0000256" key="5">
    <source>
        <dbReference type="ARBA" id="ARBA00040291"/>
    </source>
</evidence>
<dbReference type="Pfam" id="PF13915">
    <property type="entry name" value="DUF4210"/>
    <property type="match status" value="1"/>
</dbReference>
<dbReference type="PANTHER" id="PTHR13199:SF12">
    <property type="entry name" value="ATOS HOMOLOG PROTEIN B"/>
    <property type="match status" value="1"/>
</dbReference>
<evidence type="ECO:0000256" key="6">
    <source>
        <dbReference type="SAM" id="MobiDB-lite"/>
    </source>
</evidence>
<dbReference type="InterPro" id="IPR025261">
    <property type="entry name" value="Atos-like_cons_dom"/>
</dbReference>
<dbReference type="Proteomes" id="UP001652741">
    <property type="component" value="Chromosome ssa24"/>
</dbReference>
<keyword evidence="2" id="KW-0597">Phosphoprotein</keyword>
<evidence type="ECO:0000256" key="1">
    <source>
        <dbReference type="ARBA" id="ARBA00004123"/>
    </source>
</evidence>
<gene>
    <name evidence="9" type="primary">LOC106585898</name>
</gene>
<evidence type="ECO:0000256" key="4">
    <source>
        <dbReference type="ARBA" id="ARBA00034497"/>
    </source>
</evidence>
<evidence type="ECO:0000256" key="2">
    <source>
        <dbReference type="ARBA" id="ARBA00022553"/>
    </source>
</evidence>
<proteinExistence type="inferred from homology"/>
<feature type="compositionally biased region" description="Polar residues" evidence="6">
    <location>
        <begin position="300"/>
        <end position="319"/>
    </location>
</feature>
<name>A0ABM3DVE1_SALSA</name>
<keyword evidence="8" id="KW-1185">Reference proteome</keyword>
<dbReference type="RefSeq" id="XP_045562779.1">
    <property type="nucleotide sequence ID" value="XM_045706823.1"/>
</dbReference>
<dbReference type="SMART" id="SM01177">
    <property type="entry name" value="DUF4210"/>
    <property type="match status" value="1"/>
</dbReference>
<dbReference type="InterPro" id="IPR033473">
    <property type="entry name" value="Atos-like_C"/>
</dbReference>
<organism evidence="8 9">
    <name type="scientific">Salmo salar</name>
    <name type="common">Atlantic salmon</name>
    <dbReference type="NCBI Taxonomy" id="8030"/>
    <lineage>
        <taxon>Eukaryota</taxon>
        <taxon>Metazoa</taxon>
        <taxon>Chordata</taxon>
        <taxon>Craniata</taxon>
        <taxon>Vertebrata</taxon>
        <taxon>Euteleostomi</taxon>
        <taxon>Actinopterygii</taxon>
        <taxon>Neopterygii</taxon>
        <taxon>Teleostei</taxon>
        <taxon>Protacanthopterygii</taxon>
        <taxon>Salmoniformes</taxon>
        <taxon>Salmonidae</taxon>
        <taxon>Salmoninae</taxon>
        <taxon>Salmo</taxon>
    </lineage>
</organism>
<keyword evidence="3" id="KW-0539">Nucleus</keyword>
<dbReference type="GeneID" id="106585898"/>
<feature type="region of interest" description="Disordered" evidence="6">
    <location>
        <begin position="92"/>
        <end position="113"/>
    </location>
</feature>
<accession>A0ABM3DVE1</accession>
<feature type="region of interest" description="Disordered" evidence="6">
    <location>
        <begin position="170"/>
        <end position="357"/>
    </location>
</feature>
<evidence type="ECO:0000259" key="7">
    <source>
        <dbReference type="SMART" id="SM01177"/>
    </source>
</evidence>
<feature type="domain" description="Atos-like conserved" evidence="7">
    <location>
        <begin position="396"/>
        <end position="448"/>
    </location>
</feature>
<comment type="similarity">
    <text evidence="4">Belongs to the ATOS family.</text>
</comment>
<dbReference type="InterPro" id="IPR051506">
    <property type="entry name" value="ATOS_Transcription_Regulators"/>
</dbReference>
<protein>
    <recommendedName>
        <fullName evidence="5">Atos homolog protein B</fullName>
    </recommendedName>
</protein>
<reference evidence="9" key="1">
    <citation type="submission" date="2025-08" db="UniProtKB">
        <authorList>
            <consortium name="RefSeq"/>
        </authorList>
    </citation>
    <scope>IDENTIFICATION</scope>
</reference>
<comment type="subcellular location">
    <subcellularLocation>
        <location evidence="1">Nucleus</location>
    </subcellularLocation>
</comment>
<dbReference type="Pfam" id="PF13889">
    <property type="entry name" value="Chromosome_seg"/>
    <property type="match status" value="1"/>
</dbReference>
<evidence type="ECO:0000313" key="8">
    <source>
        <dbReference type="Proteomes" id="UP001652741"/>
    </source>
</evidence>